<dbReference type="EMBL" id="SDIF01000040">
    <property type="protein sequence ID" value="RXS66207.1"/>
    <property type="molecule type" value="Genomic_DNA"/>
</dbReference>
<dbReference type="Proteomes" id="UP000289482">
    <property type="component" value="Unassembled WGS sequence"/>
</dbReference>
<evidence type="ECO:0000313" key="2">
    <source>
        <dbReference type="EMBL" id="RXS66207.1"/>
    </source>
</evidence>
<comment type="caution">
    <text evidence="2">The sequence shown here is derived from an EMBL/GenBank/DDBJ whole genome shotgun (WGS) entry which is preliminary data.</text>
</comment>
<dbReference type="Pfam" id="PF08843">
    <property type="entry name" value="AbiEii"/>
    <property type="match status" value="1"/>
</dbReference>
<protein>
    <recommendedName>
        <fullName evidence="4">Nucleotidyl transferase AbiEii/AbiGii toxin family protein</fullName>
    </recommendedName>
</protein>
<feature type="region of interest" description="Disordered" evidence="1">
    <location>
        <begin position="185"/>
        <end position="233"/>
    </location>
</feature>
<dbReference type="InterPro" id="IPR014942">
    <property type="entry name" value="AbiEii"/>
</dbReference>
<evidence type="ECO:0000256" key="1">
    <source>
        <dbReference type="SAM" id="MobiDB-lite"/>
    </source>
</evidence>
<feature type="compositionally biased region" description="Basic and acidic residues" evidence="1">
    <location>
        <begin position="224"/>
        <end position="233"/>
    </location>
</feature>
<sequence length="233" mass="25179">MGCPGPAFPVCESLPGTRLQRNPAVRSGRRQGGHRVHRRVRALVDRTGAVTGRSGVPRIAFPVSGHENKVELAAEFLQRPPVATEWGQVLHRDDVAAGKMEALFSRAEVRDFIDVDALIQAGCSRERLIELAAQRDAGFDRAVLAQMLAGVGRFSDRQFLVHGVDQARGDGVRAQFEDWRQELQSPDMNGARVAAARSSSPAANRARTDSTAPSSPVPPAAGMPRREHPSNGP</sequence>
<gene>
    <name evidence="2" type="ORF">EST54_16225</name>
</gene>
<dbReference type="AlphaFoldDB" id="A0A4Q1QSY6"/>
<organism evidence="2 3">
    <name type="scientific">Streptomyces sioyaensis</name>
    <dbReference type="NCBI Taxonomy" id="67364"/>
    <lineage>
        <taxon>Bacteria</taxon>
        <taxon>Bacillati</taxon>
        <taxon>Actinomycetota</taxon>
        <taxon>Actinomycetes</taxon>
        <taxon>Kitasatosporales</taxon>
        <taxon>Streptomycetaceae</taxon>
        <taxon>Streptomyces</taxon>
    </lineage>
</organism>
<name>A0A4Q1QSY6_9ACTN</name>
<keyword evidence="3" id="KW-1185">Reference proteome</keyword>
<accession>A0A4Q1QSY6</accession>
<evidence type="ECO:0008006" key="4">
    <source>
        <dbReference type="Google" id="ProtNLM"/>
    </source>
</evidence>
<proteinExistence type="predicted"/>
<reference evidence="2 3" key="1">
    <citation type="submission" date="2019-01" db="EMBL/GenBank/DDBJ databases">
        <title>Draft genome sequences of the type strain Streptomyces sioyaensis DSM 40032 and its novel strain, TM32, a thermotolerant antibiotics-producing actinobacterium.</title>
        <authorList>
            <person name="Nakaew N."/>
            <person name="Lumyong S."/>
            <person name="Sloan W.T."/>
            <person name="Sungthong R."/>
        </authorList>
    </citation>
    <scope>NUCLEOTIDE SEQUENCE [LARGE SCALE GENOMIC DNA]</scope>
    <source>
        <strain evidence="2 3">DSM 40032</strain>
    </source>
</reference>
<evidence type="ECO:0000313" key="3">
    <source>
        <dbReference type="Proteomes" id="UP000289482"/>
    </source>
</evidence>
<feature type="compositionally biased region" description="Low complexity" evidence="1">
    <location>
        <begin position="191"/>
        <end position="214"/>
    </location>
</feature>